<organism evidence="3 4">
    <name type="scientific">Edaphochlamys debaryana</name>
    <dbReference type="NCBI Taxonomy" id="47281"/>
    <lineage>
        <taxon>Eukaryota</taxon>
        <taxon>Viridiplantae</taxon>
        <taxon>Chlorophyta</taxon>
        <taxon>core chlorophytes</taxon>
        <taxon>Chlorophyceae</taxon>
        <taxon>CS clade</taxon>
        <taxon>Chlamydomonadales</taxon>
        <taxon>Chlamydomonadales incertae sedis</taxon>
        <taxon>Edaphochlamys</taxon>
    </lineage>
</organism>
<dbReference type="OrthoDB" id="550061at2759"/>
<accession>A0A835Y5D7</accession>
<feature type="compositionally biased region" description="Gly residues" evidence="1">
    <location>
        <begin position="454"/>
        <end position="481"/>
    </location>
</feature>
<protein>
    <submittedName>
        <fullName evidence="3">Uncharacterized protein</fullName>
    </submittedName>
</protein>
<gene>
    <name evidence="2" type="ORF">HYH03_006393</name>
    <name evidence="3" type="ORF">HYH03_006395</name>
</gene>
<feature type="compositionally biased region" description="Gly residues" evidence="1">
    <location>
        <begin position="565"/>
        <end position="577"/>
    </location>
</feature>
<sequence length="676" mass="69655">MTLSDLLSSNLSRDAHSAIFAVLSSDGRKGLANARLAFRGLRDLVDGAITHLTVSEPQRGCTLAEVHKLSNGGRWLQRWPHCSRLSLVGRESSVVLMLGAFPEPCWRITELEVDLPNGNAAGLPSELLNSPSSVAEALAELLRRMPELRALQLSTPAWIAQEGGVPLEGLPHLTSLSVNHLSWLGCMGPALSAQLTRLKVTLEGDDVLPSADLAAALAPMAALREFVLDGGDAIDYDAEDACVVLDALPPTVQRCSLGLVWWDSSGEACCGTLSCVFSEGLLASCCLKAGPETYFVDADATLEFLEAVLLPCTKLGQRLGLLELDVPLTSRPPDASTAAQLLRRCDAVRVTAVYEYGGTDAAEDEQRSTLALARVLGIPSKLNVWCNMSSLLDFNILLRPPPYPDTSSVAMACGRDEGGGSGGGSSGPAAAHPPLPTPRAVLKRALEAMLEGPGCSGGSGGGGGGGGGSSGGGSSSGSAGGGGWRDNVSYELLLRGAAICTLLQAAEEEQHAWVRAIRQRAAQGNLGCYRLLPAVHAIVLTCSSPEAVQAAAEAARQLGADVGQGAAGGEGSGGGGQSADSAGTGPEAGAAGGEGAGSGGGKRQREDPAADTLSATPAATKFQAALAKVFQALWDGTEPGAPGPDVVGLERLQWLMEAVDRVLEPEGLPEENVLWY</sequence>
<feature type="region of interest" description="Disordered" evidence="1">
    <location>
        <begin position="408"/>
        <end position="436"/>
    </location>
</feature>
<feature type="compositionally biased region" description="Low complexity" evidence="1">
    <location>
        <begin position="578"/>
        <end position="589"/>
    </location>
</feature>
<dbReference type="EMBL" id="JAEHOE010000024">
    <property type="protein sequence ID" value="KAG2495449.1"/>
    <property type="molecule type" value="Genomic_DNA"/>
</dbReference>
<evidence type="ECO:0000313" key="2">
    <source>
        <dbReference type="EMBL" id="KAG2495447.1"/>
    </source>
</evidence>
<evidence type="ECO:0000313" key="4">
    <source>
        <dbReference type="Proteomes" id="UP000612055"/>
    </source>
</evidence>
<dbReference type="AlphaFoldDB" id="A0A835Y5D7"/>
<dbReference type="EMBL" id="JAEHOE010000024">
    <property type="protein sequence ID" value="KAG2495447.1"/>
    <property type="molecule type" value="Genomic_DNA"/>
</dbReference>
<feature type="region of interest" description="Disordered" evidence="1">
    <location>
        <begin position="563"/>
        <end position="612"/>
    </location>
</feature>
<evidence type="ECO:0000313" key="3">
    <source>
        <dbReference type="EMBL" id="KAG2495449.1"/>
    </source>
</evidence>
<dbReference type="Proteomes" id="UP000612055">
    <property type="component" value="Unassembled WGS sequence"/>
</dbReference>
<name>A0A835Y5D7_9CHLO</name>
<feature type="region of interest" description="Disordered" evidence="1">
    <location>
        <begin position="453"/>
        <end position="481"/>
    </location>
</feature>
<keyword evidence="4" id="KW-1185">Reference proteome</keyword>
<comment type="caution">
    <text evidence="3">The sequence shown here is derived from an EMBL/GenBank/DDBJ whole genome shotgun (WGS) entry which is preliminary data.</text>
</comment>
<evidence type="ECO:0000256" key="1">
    <source>
        <dbReference type="SAM" id="MobiDB-lite"/>
    </source>
</evidence>
<feature type="compositionally biased region" description="Gly residues" evidence="1">
    <location>
        <begin position="590"/>
        <end position="601"/>
    </location>
</feature>
<reference evidence="3" key="1">
    <citation type="journal article" date="2020" name="bioRxiv">
        <title>Comparative genomics of Chlamydomonas.</title>
        <authorList>
            <person name="Craig R.J."/>
            <person name="Hasan A.R."/>
            <person name="Ness R.W."/>
            <person name="Keightley P.D."/>
        </authorList>
    </citation>
    <scope>NUCLEOTIDE SEQUENCE</scope>
    <source>
        <strain evidence="3">CCAP 11/70</strain>
    </source>
</reference>
<proteinExistence type="predicted"/>